<sequence length="146" mass="15695">MSELPAALAEVVDDFAAVPARDRLQLLLELGNELPELPERLTADHSAMEQVHECQSPLFLTVELEGPGGSARQVRLFFDAPKEAPTTRGFAGILHAGLDGEAPETVLAVPDDFYLRLGLAELVSPLRLRGMAAMLARVKGQLRAAA</sequence>
<comment type="caution">
    <text evidence="3">The sequence shown here is derived from an EMBL/GenBank/DDBJ whole genome shotgun (WGS) entry which is preliminary data.</text>
</comment>
<dbReference type="Gene3D" id="3.90.1010.10">
    <property type="match status" value="1"/>
</dbReference>
<protein>
    <submittedName>
        <fullName evidence="3">SufE family protein</fullName>
    </submittedName>
</protein>
<evidence type="ECO:0000313" key="3">
    <source>
        <dbReference type="EMBL" id="NHC13759.1"/>
    </source>
</evidence>
<name>A0ABX0GSB6_9ACTN</name>
<comment type="similarity">
    <text evidence="1">Belongs to the SufE family.</text>
</comment>
<keyword evidence="4" id="KW-1185">Reference proteome</keyword>
<evidence type="ECO:0000259" key="2">
    <source>
        <dbReference type="Pfam" id="PF02657"/>
    </source>
</evidence>
<dbReference type="SUPFAM" id="SSF82649">
    <property type="entry name" value="SufE/NifU"/>
    <property type="match status" value="1"/>
</dbReference>
<feature type="domain" description="Fe-S metabolism associated" evidence="2">
    <location>
        <begin position="13"/>
        <end position="139"/>
    </location>
</feature>
<organism evidence="3 4">
    <name type="scientific">Motilibacter deserti</name>
    <dbReference type="NCBI Taxonomy" id="2714956"/>
    <lineage>
        <taxon>Bacteria</taxon>
        <taxon>Bacillati</taxon>
        <taxon>Actinomycetota</taxon>
        <taxon>Actinomycetes</taxon>
        <taxon>Motilibacterales</taxon>
        <taxon>Motilibacteraceae</taxon>
        <taxon>Motilibacter</taxon>
    </lineage>
</organism>
<reference evidence="3 4" key="1">
    <citation type="submission" date="2020-03" db="EMBL/GenBank/DDBJ databases">
        <title>Two novel Motilibacter sp.</title>
        <authorList>
            <person name="Liu S."/>
        </authorList>
    </citation>
    <scope>NUCLEOTIDE SEQUENCE [LARGE SCALE GENOMIC DNA]</scope>
    <source>
        <strain evidence="3 4">E257</strain>
    </source>
</reference>
<accession>A0ABX0GSB6</accession>
<evidence type="ECO:0000256" key="1">
    <source>
        <dbReference type="ARBA" id="ARBA00010282"/>
    </source>
</evidence>
<dbReference type="Pfam" id="PF02657">
    <property type="entry name" value="SufE"/>
    <property type="match status" value="1"/>
</dbReference>
<gene>
    <name evidence="3" type="ORF">G9H71_08190</name>
</gene>
<dbReference type="RefSeq" id="WP_166280452.1">
    <property type="nucleotide sequence ID" value="NZ_JAANNP010000002.1"/>
</dbReference>
<dbReference type="EMBL" id="JAANNP010000002">
    <property type="protein sequence ID" value="NHC13759.1"/>
    <property type="molecule type" value="Genomic_DNA"/>
</dbReference>
<dbReference type="Proteomes" id="UP000800981">
    <property type="component" value="Unassembled WGS sequence"/>
</dbReference>
<dbReference type="PANTHER" id="PTHR43597:SF5">
    <property type="entry name" value="SUFE-LIKE PROTEIN 2, CHLOROPLASTIC"/>
    <property type="match status" value="1"/>
</dbReference>
<dbReference type="PANTHER" id="PTHR43597">
    <property type="entry name" value="SULFUR ACCEPTOR PROTEIN CSDE"/>
    <property type="match status" value="1"/>
</dbReference>
<evidence type="ECO:0000313" key="4">
    <source>
        <dbReference type="Proteomes" id="UP000800981"/>
    </source>
</evidence>
<proteinExistence type="inferred from homology"/>
<dbReference type="InterPro" id="IPR003808">
    <property type="entry name" value="Fe-S_metab-assoc_dom"/>
</dbReference>